<sequence length="1094" mass="118652">MSRFFLGRPIFAWVIAIVIMLAGILSITRLPVSQYPQIAPPQVTITATYPGASAETIENTITQQIEQAMTGLDGYLYMASNSDSSGRVSIDITFEAGTDPDIAQVQVQNRLKTVENSLPQVVQQLGVNVDKSAANFLMVVGFVDKYGKMTSADLSDYLVNNVQEPLSRITGVGEVEVFGSSYSMRIWLDPEKLHKYSLSTDEIVAAIEEQNVQVSSGAIGNLPSKTRYELNATINSMSLLETVADFENIMVKTSMDGSRVLMKDVARVEMGEESYNVIALYNGRQSTGMAISLASGANAMATSDRVKARLNEMQVNFPDGMEWVVPFDTTPFVRISIQEVVRTLFEAIVLVVCVMFLFLQNWRATLIPTIAVPVVLLGTFGVLQAMGYSINVLTMFAMVLAIGLLVDDAIVVVENVERVMRTEGLSPREATEKSMGQIQGALVGIAMVLAAVFVPMAFFGGSTGIIYRQFSVTIVSAMILSVLVALILTPVLCASLLKPIDKDHHESKQGFFGRFNRGFEKFSLWIRTVVGQAIPHTLRTLLVYAIILGGVVFGFMKLPSSFMPGEDQGVILAQVITPAGTSQQRTEEVLARMSKYFQEKETENVESVFSVSGFSFGGTGQNTGLMFVRLKDWGEREGDGQDVNSIVGRAMVEFSQYKDANAYAFPPPAVPELGIADGFDVYLQASAGQTHDELMAVRNQFLGLGNAHPHLTAVRPNGMEDTPQLHLDIDVEKARALGVSINSINSTLATAWGSTYVNDFLDRGRVKKVYVQGDSQFRQEPEDLGKWYVKNSAGEMVPFSAFSTTSWKYGSPRLERFNGLSAVNIQGNPRTGFSSGDALAAVEEIAQKLPVGYSVAYTGVSYQEREAGGQAAPLYALSILVVFLCLAALYESWSIPIAVILVIPMGVIGALGLTGLRGLNNDIYFQVGLITTIGLVSKNAILIVEFAKDLHDSGEDIVHAAIDAVRLRLRPIVMTSLAFGLGVLPLALANGAGSGAQNAIGWGVLGGMITGTLLCVLFVPLFYVMIMRISGSANERHVDLQAVARETAFEAKALKEGELTFYDDENKQKTDASISAQNETQDQQESGASTKKGE</sequence>
<keyword evidence="7 9" id="KW-1133">Transmembrane helix</keyword>
<evidence type="ECO:0000313" key="11">
    <source>
        <dbReference type="EMBL" id="MBM6927693.1"/>
    </source>
</evidence>
<comment type="caution">
    <text evidence="11">The sequence shown here is derived from an EMBL/GenBank/DDBJ whole genome shotgun (WGS) entry which is preliminary data.</text>
</comment>
<feature type="transmembrane region" description="Helical" evidence="9">
    <location>
        <begin position="541"/>
        <end position="558"/>
    </location>
</feature>
<feature type="transmembrane region" description="Helical" evidence="9">
    <location>
        <begin position="967"/>
        <end position="988"/>
    </location>
</feature>
<keyword evidence="8 9" id="KW-0472">Membrane</keyword>
<dbReference type="SUPFAM" id="SSF82714">
    <property type="entry name" value="Multidrug efflux transporter AcrB TolC docking domain, DN and DC subdomains"/>
    <property type="match status" value="2"/>
</dbReference>
<dbReference type="InterPro" id="IPR027463">
    <property type="entry name" value="AcrB_DN_DC_subdom"/>
</dbReference>
<keyword evidence="6 9" id="KW-0812">Transmembrane</keyword>
<dbReference type="NCBIfam" id="TIGR00915">
    <property type="entry name" value="2A0602"/>
    <property type="match status" value="1"/>
</dbReference>
<feature type="transmembrane region" description="Helical" evidence="9">
    <location>
        <begin position="1000"/>
        <end position="1026"/>
    </location>
</feature>
<dbReference type="PANTHER" id="PTHR32063:SF13">
    <property type="entry name" value="MULTIDRUG EFFLUX PUMP SUBUNIT ACRB-RELATED"/>
    <property type="match status" value="1"/>
</dbReference>
<feature type="transmembrane region" description="Helical" evidence="9">
    <location>
        <begin position="473"/>
        <end position="497"/>
    </location>
</feature>
<feature type="transmembrane region" description="Helical" evidence="9">
    <location>
        <begin position="366"/>
        <end position="386"/>
    </location>
</feature>
<keyword evidence="3 9" id="KW-0813">Transport</keyword>
<feature type="transmembrane region" description="Helical" evidence="9">
    <location>
        <begin position="12"/>
        <end position="32"/>
    </location>
</feature>
<dbReference type="EMBL" id="JACJKX010000001">
    <property type="protein sequence ID" value="MBM6927693.1"/>
    <property type="molecule type" value="Genomic_DNA"/>
</dbReference>
<evidence type="ECO:0000256" key="1">
    <source>
        <dbReference type="ARBA" id="ARBA00004429"/>
    </source>
</evidence>
<organism evidence="11 12">
    <name type="scientific">Parasutterella secunda</name>
    <dbReference type="NCBI Taxonomy" id="626947"/>
    <lineage>
        <taxon>Bacteria</taxon>
        <taxon>Pseudomonadati</taxon>
        <taxon>Pseudomonadota</taxon>
        <taxon>Betaproteobacteria</taxon>
        <taxon>Burkholderiales</taxon>
        <taxon>Sutterellaceae</taxon>
        <taxon>Parasutterella</taxon>
    </lineage>
</organism>
<gene>
    <name evidence="11" type="ORF">H5985_00155</name>
</gene>
<evidence type="ECO:0000313" key="12">
    <source>
        <dbReference type="Proteomes" id="UP000777002"/>
    </source>
</evidence>
<feature type="transmembrane region" description="Helical" evidence="9">
    <location>
        <begin position="923"/>
        <end position="946"/>
    </location>
</feature>
<feature type="transmembrane region" description="Helical" evidence="9">
    <location>
        <begin position="392"/>
        <end position="413"/>
    </location>
</feature>
<dbReference type="PANTHER" id="PTHR32063">
    <property type="match status" value="1"/>
</dbReference>
<feature type="transmembrane region" description="Helical" evidence="9">
    <location>
        <begin position="441"/>
        <end position="467"/>
    </location>
</feature>
<comment type="subcellular location">
    <subcellularLocation>
        <location evidence="1 9">Cell inner membrane</location>
        <topology evidence="1 9">Multi-pass membrane protein</topology>
    </subcellularLocation>
</comment>
<keyword evidence="4" id="KW-1003">Cell membrane</keyword>
<dbReference type="Gene3D" id="3.30.70.1440">
    <property type="entry name" value="Multidrug efflux transporter AcrB pore domain"/>
    <property type="match status" value="1"/>
</dbReference>
<dbReference type="PRINTS" id="PR00702">
    <property type="entry name" value="ACRIFLAVINRP"/>
</dbReference>
<feature type="compositionally biased region" description="Polar residues" evidence="10">
    <location>
        <begin position="1071"/>
        <end position="1094"/>
    </location>
</feature>
<evidence type="ECO:0000256" key="3">
    <source>
        <dbReference type="ARBA" id="ARBA00022448"/>
    </source>
</evidence>
<dbReference type="InterPro" id="IPR001036">
    <property type="entry name" value="Acrflvin-R"/>
</dbReference>
<feature type="transmembrane region" description="Helical" evidence="9">
    <location>
        <begin position="897"/>
        <end position="917"/>
    </location>
</feature>
<dbReference type="Gene3D" id="3.30.2090.10">
    <property type="entry name" value="Multidrug efflux transporter AcrB TolC docking domain, DN and DC subdomains"/>
    <property type="match status" value="2"/>
</dbReference>
<feature type="transmembrane region" description="Helical" evidence="9">
    <location>
        <begin position="872"/>
        <end position="890"/>
    </location>
</feature>
<feature type="region of interest" description="Disordered" evidence="10">
    <location>
        <begin position="1064"/>
        <end position="1094"/>
    </location>
</feature>
<dbReference type="Proteomes" id="UP000777002">
    <property type="component" value="Unassembled WGS sequence"/>
</dbReference>
<keyword evidence="5 9" id="KW-0997">Cell inner membrane</keyword>
<name>A0ABS2GS68_9BURK</name>
<dbReference type="RefSeq" id="WP_205049295.1">
    <property type="nucleotide sequence ID" value="NZ_JACJKX010000001.1"/>
</dbReference>
<dbReference type="NCBIfam" id="NF000282">
    <property type="entry name" value="RND_permease_1"/>
    <property type="match status" value="1"/>
</dbReference>
<evidence type="ECO:0000256" key="4">
    <source>
        <dbReference type="ARBA" id="ARBA00022475"/>
    </source>
</evidence>
<dbReference type="SUPFAM" id="SSF82866">
    <property type="entry name" value="Multidrug efflux transporter AcrB transmembrane domain"/>
    <property type="match status" value="2"/>
</dbReference>
<dbReference type="Gene3D" id="1.20.1640.10">
    <property type="entry name" value="Multidrug efflux transporter AcrB transmembrane domain"/>
    <property type="match status" value="2"/>
</dbReference>
<dbReference type="SUPFAM" id="SSF82693">
    <property type="entry name" value="Multidrug efflux transporter AcrB pore domain, PN1, PN2, PC1 and PC2 subdomains"/>
    <property type="match status" value="4"/>
</dbReference>
<keyword evidence="12" id="KW-1185">Reference proteome</keyword>
<feature type="transmembrane region" description="Helical" evidence="9">
    <location>
        <begin position="340"/>
        <end position="359"/>
    </location>
</feature>
<evidence type="ECO:0000256" key="2">
    <source>
        <dbReference type="ARBA" id="ARBA00010942"/>
    </source>
</evidence>
<dbReference type="Gene3D" id="3.30.70.1430">
    <property type="entry name" value="Multidrug efflux transporter AcrB pore domain"/>
    <property type="match status" value="2"/>
</dbReference>
<evidence type="ECO:0000256" key="8">
    <source>
        <dbReference type="ARBA" id="ARBA00023136"/>
    </source>
</evidence>
<accession>A0ABS2GS68</accession>
<dbReference type="Pfam" id="PF00873">
    <property type="entry name" value="ACR_tran"/>
    <property type="match status" value="1"/>
</dbReference>
<dbReference type="Gene3D" id="3.30.70.1320">
    <property type="entry name" value="Multidrug efflux transporter AcrB pore domain like"/>
    <property type="match status" value="1"/>
</dbReference>
<proteinExistence type="inferred from homology"/>
<reference evidence="11 12" key="1">
    <citation type="journal article" date="2021" name="Sci. Rep.">
        <title>The distribution of antibiotic resistance genes in chicken gut microbiota commensals.</title>
        <authorList>
            <person name="Juricova H."/>
            <person name="Matiasovicova J."/>
            <person name="Kubasova T."/>
            <person name="Cejkova D."/>
            <person name="Rychlik I."/>
        </authorList>
    </citation>
    <scope>NUCLEOTIDE SEQUENCE [LARGE SCALE GENOMIC DNA]</scope>
    <source>
        <strain evidence="11 12">An562</strain>
    </source>
</reference>
<evidence type="ECO:0000256" key="9">
    <source>
        <dbReference type="RuleBase" id="RU364070"/>
    </source>
</evidence>
<protein>
    <recommendedName>
        <fullName evidence="9">Efflux pump membrane transporter</fullName>
    </recommendedName>
</protein>
<evidence type="ECO:0000256" key="5">
    <source>
        <dbReference type="ARBA" id="ARBA00022519"/>
    </source>
</evidence>
<evidence type="ECO:0000256" key="10">
    <source>
        <dbReference type="SAM" id="MobiDB-lite"/>
    </source>
</evidence>
<comment type="similarity">
    <text evidence="2 9">Belongs to the resistance-nodulation-cell division (RND) (TC 2.A.6) family.</text>
</comment>
<evidence type="ECO:0000256" key="6">
    <source>
        <dbReference type="ARBA" id="ARBA00022692"/>
    </source>
</evidence>
<dbReference type="InterPro" id="IPR004764">
    <property type="entry name" value="MdtF-like"/>
</dbReference>
<evidence type="ECO:0000256" key="7">
    <source>
        <dbReference type="ARBA" id="ARBA00022989"/>
    </source>
</evidence>